<name>A0A0U1L7B4_9FIRM</name>
<reference evidence="2" key="1">
    <citation type="submission" date="2015-03" db="EMBL/GenBank/DDBJ databases">
        <authorList>
            <person name="Nijsse Bart"/>
        </authorList>
    </citation>
    <scope>NUCLEOTIDE SEQUENCE [LARGE SCALE GENOMIC DNA]</scope>
</reference>
<gene>
    <name evidence="1" type="ORF">SpAn4DRAFT_4387</name>
</gene>
<dbReference type="EMBL" id="CTRP01000016">
    <property type="protein sequence ID" value="CQR75023.1"/>
    <property type="molecule type" value="Genomic_DNA"/>
</dbReference>
<protein>
    <submittedName>
        <fullName evidence="1">Uncharacterized protein</fullName>
    </submittedName>
</protein>
<dbReference type="RefSeq" id="WP_021171246.1">
    <property type="nucleotide sequence ID" value="NZ_CTRP01000016.1"/>
</dbReference>
<keyword evidence="2" id="KW-1185">Reference proteome</keyword>
<dbReference type="Proteomes" id="UP000049855">
    <property type="component" value="Unassembled WGS sequence"/>
</dbReference>
<accession>A0A0U1L7B4</accession>
<organism evidence="1 2">
    <name type="scientific">Sporomusa ovata</name>
    <dbReference type="NCBI Taxonomy" id="2378"/>
    <lineage>
        <taxon>Bacteria</taxon>
        <taxon>Bacillati</taxon>
        <taxon>Bacillota</taxon>
        <taxon>Negativicutes</taxon>
        <taxon>Selenomonadales</taxon>
        <taxon>Sporomusaceae</taxon>
        <taxon>Sporomusa</taxon>
    </lineage>
</organism>
<dbReference type="AlphaFoldDB" id="A0A0U1L7B4"/>
<evidence type="ECO:0000313" key="2">
    <source>
        <dbReference type="Proteomes" id="UP000049855"/>
    </source>
</evidence>
<proteinExistence type="predicted"/>
<sequence length="79" mass="8961">MTKINRKAISNISYLSLLNLVAEATAKLSKSDIRRIVDEANKAGVLKGFADWLVTQEEIRSDVLRAFRNYLSGEFWLVC</sequence>
<evidence type="ECO:0000313" key="1">
    <source>
        <dbReference type="EMBL" id="CQR75023.1"/>
    </source>
</evidence>